<sequence length="230" mass="26434">MEFNQKLRGQKHHKNKARYKSKQKIQSKSLETASQHKKILHTIPAIQSSSSDETDEESENEAVEWNDFSLLAQAPISVGGHFQFKSDKNAETECDFNSLQQNNLFSLDLNVLQYSLNCISFAERCGLDRSYFTESELQDMDARANSNKVQYESYLRIKSASKHDSISVKDGTVERQLQSDLPEHALQTVDNCEDPHDTRKEKFDANPSNKKRTEVDKEELEDWLDDILGE</sequence>
<reference evidence="3" key="1">
    <citation type="submission" date="2023-01" db="EMBL/GenBank/DDBJ databases">
        <title>Key to firefly adult light organ development and bioluminescence: homeobox transcription factors regulate luciferase expression and transportation to peroxisome.</title>
        <authorList>
            <person name="Fu X."/>
        </authorList>
    </citation>
    <scope>NUCLEOTIDE SEQUENCE [LARGE SCALE GENOMIC DNA]</scope>
</reference>
<protein>
    <submittedName>
        <fullName evidence="2">Uncharacterized protein</fullName>
    </submittedName>
</protein>
<evidence type="ECO:0000256" key="1">
    <source>
        <dbReference type="SAM" id="MobiDB-lite"/>
    </source>
</evidence>
<organism evidence="2 3">
    <name type="scientific">Aquatica leii</name>
    <dbReference type="NCBI Taxonomy" id="1421715"/>
    <lineage>
        <taxon>Eukaryota</taxon>
        <taxon>Metazoa</taxon>
        <taxon>Ecdysozoa</taxon>
        <taxon>Arthropoda</taxon>
        <taxon>Hexapoda</taxon>
        <taxon>Insecta</taxon>
        <taxon>Pterygota</taxon>
        <taxon>Neoptera</taxon>
        <taxon>Endopterygota</taxon>
        <taxon>Coleoptera</taxon>
        <taxon>Polyphaga</taxon>
        <taxon>Elateriformia</taxon>
        <taxon>Elateroidea</taxon>
        <taxon>Lampyridae</taxon>
        <taxon>Luciolinae</taxon>
        <taxon>Aquatica</taxon>
    </lineage>
</organism>
<comment type="caution">
    <text evidence="2">The sequence shown here is derived from an EMBL/GenBank/DDBJ whole genome shotgun (WGS) entry which is preliminary data.</text>
</comment>
<evidence type="ECO:0000313" key="3">
    <source>
        <dbReference type="Proteomes" id="UP001353858"/>
    </source>
</evidence>
<name>A0AAN7PI90_9COLE</name>
<dbReference type="Proteomes" id="UP001353858">
    <property type="component" value="Unassembled WGS sequence"/>
</dbReference>
<gene>
    <name evidence="2" type="ORF">RN001_003395</name>
</gene>
<feature type="region of interest" description="Disordered" evidence="1">
    <location>
        <begin position="1"/>
        <end position="36"/>
    </location>
</feature>
<dbReference type="EMBL" id="JARPUR010000001">
    <property type="protein sequence ID" value="KAK4887124.1"/>
    <property type="molecule type" value="Genomic_DNA"/>
</dbReference>
<feature type="compositionally biased region" description="Basic residues" evidence="1">
    <location>
        <begin position="8"/>
        <end position="25"/>
    </location>
</feature>
<keyword evidence="3" id="KW-1185">Reference proteome</keyword>
<feature type="compositionally biased region" description="Basic and acidic residues" evidence="1">
    <location>
        <begin position="193"/>
        <end position="204"/>
    </location>
</feature>
<accession>A0AAN7PI90</accession>
<feature type="region of interest" description="Disordered" evidence="1">
    <location>
        <begin position="183"/>
        <end position="217"/>
    </location>
</feature>
<proteinExistence type="predicted"/>
<evidence type="ECO:0000313" key="2">
    <source>
        <dbReference type="EMBL" id="KAK4887124.1"/>
    </source>
</evidence>
<dbReference type="AlphaFoldDB" id="A0AAN7PI90"/>